<organism evidence="2 3">
    <name type="scientific">Homarus americanus</name>
    <name type="common">American lobster</name>
    <dbReference type="NCBI Taxonomy" id="6706"/>
    <lineage>
        <taxon>Eukaryota</taxon>
        <taxon>Metazoa</taxon>
        <taxon>Ecdysozoa</taxon>
        <taxon>Arthropoda</taxon>
        <taxon>Crustacea</taxon>
        <taxon>Multicrustacea</taxon>
        <taxon>Malacostraca</taxon>
        <taxon>Eumalacostraca</taxon>
        <taxon>Eucarida</taxon>
        <taxon>Decapoda</taxon>
        <taxon>Pleocyemata</taxon>
        <taxon>Astacidea</taxon>
        <taxon>Nephropoidea</taxon>
        <taxon>Nephropidae</taxon>
        <taxon>Homarus</taxon>
    </lineage>
</organism>
<accession>A0A8J5JYJ9</accession>
<dbReference type="AlphaFoldDB" id="A0A8J5JYJ9"/>
<keyword evidence="3" id="KW-1185">Reference proteome</keyword>
<feature type="chain" id="PRO_5035303320" evidence="1">
    <location>
        <begin position="19"/>
        <end position="63"/>
    </location>
</feature>
<dbReference type="EMBL" id="JAHLQT010023139">
    <property type="protein sequence ID" value="KAG7165976.1"/>
    <property type="molecule type" value="Genomic_DNA"/>
</dbReference>
<sequence length="63" mass="6944">MFAVAMFSLLVGAAILLSVVVRSGREGETDYITPTVYGVPVPRYDEIVSMVSRFLDTPADQYE</sequence>
<evidence type="ECO:0000313" key="3">
    <source>
        <dbReference type="Proteomes" id="UP000747542"/>
    </source>
</evidence>
<evidence type="ECO:0000313" key="2">
    <source>
        <dbReference type="EMBL" id="KAG7165976.1"/>
    </source>
</evidence>
<feature type="signal peptide" evidence="1">
    <location>
        <begin position="1"/>
        <end position="18"/>
    </location>
</feature>
<reference evidence="2" key="1">
    <citation type="journal article" date="2021" name="Sci. Adv.">
        <title>The American lobster genome reveals insights on longevity, neural, and immune adaptations.</title>
        <authorList>
            <person name="Polinski J.M."/>
            <person name="Zimin A.V."/>
            <person name="Clark K.F."/>
            <person name="Kohn A.B."/>
            <person name="Sadowski N."/>
            <person name="Timp W."/>
            <person name="Ptitsyn A."/>
            <person name="Khanna P."/>
            <person name="Romanova D.Y."/>
            <person name="Williams P."/>
            <person name="Greenwood S.J."/>
            <person name="Moroz L.L."/>
            <person name="Walt D.R."/>
            <person name="Bodnar A.G."/>
        </authorList>
    </citation>
    <scope>NUCLEOTIDE SEQUENCE</scope>
    <source>
        <strain evidence="2">GMGI-L3</strain>
    </source>
</reference>
<gene>
    <name evidence="2" type="ORF">Hamer_G011899</name>
</gene>
<protein>
    <submittedName>
        <fullName evidence="2">Uncharacterized protein</fullName>
    </submittedName>
</protein>
<name>A0A8J5JYJ9_HOMAM</name>
<evidence type="ECO:0000256" key="1">
    <source>
        <dbReference type="SAM" id="SignalP"/>
    </source>
</evidence>
<comment type="caution">
    <text evidence="2">The sequence shown here is derived from an EMBL/GenBank/DDBJ whole genome shotgun (WGS) entry which is preliminary data.</text>
</comment>
<keyword evidence="1" id="KW-0732">Signal</keyword>
<dbReference type="Proteomes" id="UP000747542">
    <property type="component" value="Unassembled WGS sequence"/>
</dbReference>
<proteinExistence type="predicted"/>